<keyword evidence="8 19" id="KW-0694">RNA-binding</keyword>
<feature type="binding site" evidence="19">
    <location>
        <position position="295"/>
    </location>
    <ligand>
        <name>ATP</name>
        <dbReference type="ChEBI" id="CHEBI:30616"/>
    </ligand>
</feature>
<dbReference type="InterPro" id="IPR050102">
    <property type="entry name" value="tRNA_sulfurtransferase_ThiI"/>
</dbReference>
<dbReference type="InterPro" id="IPR004114">
    <property type="entry name" value="THUMP_dom"/>
</dbReference>
<comment type="catalytic activity">
    <reaction evidence="11 19">
        <text>[ThiS sulfur-carrier protein]-C-terminal Gly-Gly-AMP + S-sulfanyl-L-cysteinyl-[cysteine desulfurase] + AH2 = [ThiS sulfur-carrier protein]-C-terminal-Gly-aminoethanethioate + L-cysteinyl-[cysteine desulfurase] + A + AMP + 2 H(+)</text>
        <dbReference type="Rhea" id="RHEA:43340"/>
        <dbReference type="Rhea" id="RHEA-COMP:12157"/>
        <dbReference type="Rhea" id="RHEA-COMP:12158"/>
        <dbReference type="Rhea" id="RHEA-COMP:12910"/>
        <dbReference type="Rhea" id="RHEA-COMP:19908"/>
        <dbReference type="ChEBI" id="CHEBI:13193"/>
        <dbReference type="ChEBI" id="CHEBI:15378"/>
        <dbReference type="ChEBI" id="CHEBI:17499"/>
        <dbReference type="ChEBI" id="CHEBI:29950"/>
        <dbReference type="ChEBI" id="CHEBI:61963"/>
        <dbReference type="ChEBI" id="CHEBI:90618"/>
        <dbReference type="ChEBI" id="CHEBI:232372"/>
        <dbReference type="ChEBI" id="CHEBI:456215"/>
    </reaction>
</comment>
<dbReference type="InterPro" id="IPR049962">
    <property type="entry name" value="THUMP_ThiI"/>
</dbReference>
<dbReference type="NCBIfam" id="TIGR00342">
    <property type="entry name" value="tRNA uracil 4-sulfurtransferase ThiI"/>
    <property type="match status" value="1"/>
</dbReference>
<dbReference type="PANTHER" id="PTHR43209">
    <property type="entry name" value="TRNA SULFURTRANSFERASE"/>
    <property type="match status" value="1"/>
</dbReference>
<comment type="catalytic activity">
    <reaction evidence="10 19">
        <text>[ThiI sulfur-carrier protein]-S-sulfanyl-L-cysteine + a uridine in tRNA + 2 reduced [2Fe-2S]-[ferredoxin] + ATP + H(+) = [ThiI sulfur-carrier protein]-L-cysteine + a 4-thiouridine in tRNA + 2 oxidized [2Fe-2S]-[ferredoxin] + AMP + diphosphate</text>
        <dbReference type="Rhea" id="RHEA:24176"/>
        <dbReference type="Rhea" id="RHEA-COMP:10000"/>
        <dbReference type="Rhea" id="RHEA-COMP:10001"/>
        <dbReference type="Rhea" id="RHEA-COMP:13337"/>
        <dbReference type="Rhea" id="RHEA-COMP:13338"/>
        <dbReference type="Rhea" id="RHEA-COMP:13339"/>
        <dbReference type="Rhea" id="RHEA-COMP:13340"/>
        <dbReference type="ChEBI" id="CHEBI:15378"/>
        <dbReference type="ChEBI" id="CHEBI:29950"/>
        <dbReference type="ChEBI" id="CHEBI:30616"/>
        <dbReference type="ChEBI" id="CHEBI:33019"/>
        <dbReference type="ChEBI" id="CHEBI:33737"/>
        <dbReference type="ChEBI" id="CHEBI:33738"/>
        <dbReference type="ChEBI" id="CHEBI:61963"/>
        <dbReference type="ChEBI" id="CHEBI:65315"/>
        <dbReference type="ChEBI" id="CHEBI:136798"/>
        <dbReference type="ChEBI" id="CHEBI:456215"/>
        <dbReference type="EC" id="2.8.1.4"/>
    </reaction>
</comment>
<evidence type="ECO:0000256" key="18">
    <source>
        <dbReference type="ARBA" id="ARBA00080570"/>
    </source>
</evidence>
<keyword evidence="5 19" id="KW-0808">Transferase</keyword>
<dbReference type="InterPro" id="IPR003720">
    <property type="entry name" value="tRNA_STrfase"/>
</dbReference>
<dbReference type="RefSeq" id="WP_095654744.1">
    <property type="nucleotide sequence ID" value="NZ_NPOA01000004.1"/>
</dbReference>
<evidence type="ECO:0000256" key="10">
    <source>
        <dbReference type="ARBA" id="ARBA00050570"/>
    </source>
</evidence>
<proteinExistence type="inferred from homology"/>
<dbReference type="GO" id="GO:0052837">
    <property type="term" value="P:thiazole biosynthetic process"/>
    <property type="evidence" value="ECO:0007669"/>
    <property type="project" value="TreeGrafter"/>
</dbReference>
<organism evidence="21 22">
    <name type="scientific">Virgibacillus profundi</name>
    <dbReference type="NCBI Taxonomy" id="2024555"/>
    <lineage>
        <taxon>Bacteria</taxon>
        <taxon>Bacillati</taxon>
        <taxon>Bacillota</taxon>
        <taxon>Bacilli</taxon>
        <taxon>Bacillales</taxon>
        <taxon>Bacillaceae</taxon>
        <taxon>Virgibacillus</taxon>
    </lineage>
</organism>
<evidence type="ECO:0000256" key="4">
    <source>
        <dbReference type="ARBA" id="ARBA00022555"/>
    </source>
</evidence>
<evidence type="ECO:0000256" key="8">
    <source>
        <dbReference type="ARBA" id="ARBA00022884"/>
    </source>
</evidence>
<dbReference type="FunFam" id="3.40.50.620:FF:000053">
    <property type="entry name" value="Probable tRNA sulfurtransferase"/>
    <property type="match status" value="1"/>
</dbReference>
<evidence type="ECO:0000313" key="22">
    <source>
        <dbReference type="Proteomes" id="UP000218887"/>
    </source>
</evidence>
<dbReference type="Pfam" id="PF02926">
    <property type="entry name" value="THUMP"/>
    <property type="match status" value="1"/>
</dbReference>
<dbReference type="EMBL" id="NPOA01000004">
    <property type="protein sequence ID" value="PAV30142.1"/>
    <property type="molecule type" value="Genomic_DNA"/>
</dbReference>
<dbReference type="Pfam" id="PF22025">
    <property type="entry name" value="ThiI_fer"/>
    <property type="match status" value="1"/>
</dbReference>
<dbReference type="GO" id="GO:0009229">
    <property type="term" value="P:thiamine diphosphate biosynthetic process"/>
    <property type="evidence" value="ECO:0007669"/>
    <property type="project" value="UniProtKB-UniRule"/>
</dbReference>
<evidence type="ECO:0000256" key="15">
    <source>
        <dbReference type="ARBA" id="ARBA00071867"/>
    </source>
</evidence>
<dbReference type="GO" id="GO:0000049">
    <property type="term" value="F:tRNA binding"/>
    <property type="evidence" value="ECO:0007669"/>
    <property type="project" value="UniProtKB-UniRule"/>
</dbReference>
<dbReference type="InterPro" id="IPR020536">
    <property type="entry name" value="ThiI_AANH"/>
</dbReference>
<accession>A0A2A2IF19</accession>
<evidence type="ECO:0000256" key="13">
    <source>
        <dbReference type="ARBA" id="ARBA00061472"/>
    </source>
</evidence>
<evidence type="ECO:0000256" key="14">
    <source>
        <dbReference type="ARBA" id="ARBA00066827"/>
    </source>
</evidence>
<evidence type="ECO:0000256" key="1">
    <source>
        <dbReference type="ARBA" id="ARBA00004496"/>
    </source>
</evidence>
<dbReference type="InterPro" id="IPR014729">
    <property type="entry name" value="Rossmann-like_a/b/a_fold"/>
</dbReference>
<dbReference type="SUPFAM" id="SSF143437">
    <property type="entry name" value="THUMP domain-like"/>
    <property type="match status" value="1"/>
</dbReference>
<dbReference type="EC" id="2.8.1.4" evidence="14 19"/>
<evidence type="ECO:0000256" key="11">
    <source>
        <dbReference type="ARBA" id="ARBA00052330"/>
    </source>
</evidence>
<dbReference type="Gene3D" id="3.40.50.620">
    <property type="entry name" value="HUPs"/>
    <property type="match status" value="1"/>
</dbReference>
<keyword evidence="22" id="KW-1185">Reference proteome</keyword>
<sequence length="400" mass="45070">MQYDHILIRYGEMALKGKNIKKFIVKLQENIQHKIKDFPEAKVKRTQGRMFVLLGGHDPEPIIEKCKHIFGIQSLSLAIKVDNELEAIKDAALYALENSEDTRKFKVTVKRINKDFPVRSQDMNQILGGHLLSNTNNITVDVHNPDLEIKVEIRLEATYITSSVIPGLGGLPVGTSGKSLLLLSGGIDSPVAGYLAMKRGVQIEAIHFHSPPFTSDRAKQKVLDLAKQLTGYGKSVKIHIVPFTKLQQEIFREMPDGYAMTIMRRMMMRISEKVCRNESILSMTTGENLGQVASQTMESMNTINEVTNYPIIRPLITMDKTEIIKISQEIGTYETSILPYEDCCTIFVPKSPKTKPKREKVNVYESKKDFTDLIEDAVAGIEVVKVTDQKDLDSVFEDLL</sequence>
<keyword evidence="4 19" id="KW-0820">tRNA-binding</keyword>
<evidence type="ECO:0000256" key="16">
    <source>
        <dbReference type="ARBA" id="ARBA00075337"/>
    </source>
</evidence>
<reference evidence="21 22" key="1">
    <citation type="submission" date="2017-08" db="EMBL/GenBank/DDBJ databases">
        <title>Virgibacillus indicus sp. nov. and Virgibacillus profoundi sp. nov, two moderately halophilic bacteria isolated from marine sediment by using the Microfluidic Streak Plate.</title>
        <authorList>
            <person name="Xu B."/>
            <person name="Hu B."/>
            <person name="Wang J."/>
            <person name="Zhu Y."/>
            <person name="Huang L."/>
            <person name="Du W."/>
            <person name="Huang Y."/>
        </authorList>
    </citation>
    <scope>NUCLEOTIDE SEQUENCE [LARGE SCALE GENOMIC DNA]</scope>
    <source>
        <strain evidence="21 22">IO3-P3-H5</strain>
    </source>
</reference>
<dbReference type="PANTHER" id="PTHR43209:SF1">
    <property type="entry name" value="TRNA SULFURTRANSFERASE"/>
    <property type="match status" value="1"/>
</dbReference>
<comment type="similarity">
    <text evidence="13 19">Belongs to the ThiI family.</text>
</comment>
<feature type="binding site" evidence="19">
    <location>
        <begin position="207"/>
        <end position="208"/>
    </location>
    <ligand>
        <name>ATP</name>
        <dbReference type="ChEBI" id="CHEBI:30616"/>
    </ligand>
</feature>
<evidence type="ECO:0000256" key="6">
    <source>
        <dbReference type="ARBA" id="ARBA00022741"/>
    </source>
</evidence>
<dbReference type="SUPFAM" id="SSF52402">
    <property type="entry name" value="Adenine nucleotide alpha hydrolases-like"/>
    <property type="match status" value="1"/>
</dbReference>
<feature type="binding site" evidence="19">
    <location>
        <position position="286"/>
    </location>
    <ligand>
        <name>ATP</name>
        <dbReference type="ChEBI" id="CHEBI:30616"/>
    </ligand>
</feature>
<dbReference type="GO" id="GO:0140741">
    <property type="term" value="F:tRNA-uracil-4 sulfurtransferase activity"/>
    <property type="evidence" value="ECO:0007669"/>
    <property type="project" value="UniProtKB-EC"/>
</dbReference>
<dbReference type="GO" id="GO:0002937">
    <property type="term" value="P:tRNA 4-thiouridine biosynthesis"/>
    <property type="evidence" value="ECO:0007669"/>
    <property type="project" value="TreeGrafter"/>
</dbReference>
<name>A0A2A2IF19_9BACI</name>
<feature type="binding site" evidence="19">
    <location>
        <begin position="182"/>
        <end position="183"/>
    </location>
    <ligand>
        <name>ATP</name>
        <dbReference type="ChEBI" id="CHEBI:30616"/>
    </ligand>
</feature>
<comment type="subcellular location">
    <subcellularLocation>
        <location evidence="1 19">Cytoplasm</location>
    </subcellularLocation>
</comment>
<dbReference type="CDD" id="cd11716">
    <property type="entry name" value="THUMP_ThiI"/>
    <property type="match status" value="1"/>
</dbReference>
<dbReference type="CDD" id="cd01712">
    <property type="entry name" value="PPase_ThiI"/>
    <property type="match status" value="1"/>
</dbReference>
<keyword evidence="3 19" id="KW-0963">Cytoplasm</keyword>
<evidence type="ECO:0000256" key="3">
    <source>
        <dbReference type="ARBA" id="ARBA00022490"/>
    </source>
</evidence>
<dbReference type="Proteomes" id="UP000218887">
    <property type="component" value="Unassembled WGS sequence"/>
</dbReference>
<dbReference type="GO" id="GO:0005829">
    <property type="term" value="C:cytosol"/>
    <property type="evidence" value="ECO:0007669"/>
    <property type="project" value="TreeGrafter"/>
</dbReference>
<dbReference type="AlphaFoldDB" id="A0A2A2IF19"/>
<dbReference type="GO" id="GO:0004810">
    <property type="term" value="F:CCA tRNA nucleotidyltransferase activity"/>
    <property type="evidence" value="ECO:0007669"/>
    <property type="project" value="InterPro"/>
</dbReference>
<evidence type="ECO:0000256" key="9">
    <source>
        <dbReference type="ARBA" id="ARBA00022977"/>
    </source>
</evidence>
<evidence type="ECO:0000256" key="2">
    <source>
        <dbReference type="ARBA" id="ARBA00004948"/>
    </source>
</evidence>
<dbReference type="GO" id="GO:0009228">
    <property type="term" value="P:thiamine biosynthetic process"/>
    <property type="evidence" value="ECO:0007669"/>
    <property type="project" value="UniProtKB-KW"/>
</dbReference>
<evidence type="ECO:0000256" key="19">
    <source>
        <dbReference type="HAMAP-Rule" id="MF_00021"/>
    </source>
</evidence>
<dbReference type="Gene3D" id="3.30.2130.30">
    <property type="match status" value="1"/>
</dbReference>
<evidence type="ECO:0000259" key="20">
    <source>
        <dbReference type="PROSITE" id="PS51165"/>
    </source>
</evidence>
<keyword evidence="9 19" id="KW-0784">Thiamine biosynthesis</keyword>
<dbReference type="UniPathway" id="UPA00060"/>
<comment type="caution">
    <text evidence="21">The sequence shown here is derived from an EMBL/GenBank/DDBJ whole genome shotgun (WGS) entry which is preliminary data.</text>
</comment>
<comment type="function">
    <text evidence="12 19">Catalyzes the ATP-dependent transfer of a sulfur to tRNA to produce 4-thiouridine in position 8 of tRNAs, which functions as a near-UV photosensor. Also catalyzes the transfer of sulfur to the sulfur carrier protein ThiS, forming ThiS-thiocarboxylate. This is a step in the synthesis of thiazole, in the thiamine biosynthesis pathway. The sulfur is donated as persulfide by IscS.</text>
</comment>
<evidence type="ECO:0000256" key="5">
    <source>
        <dbReference type="ARBA" id="ARBA00022679"/>
    </source>
</evidence>
<evidence type="ECO:0000256" key="12">
    <source>
        <dbReference type="ARBA" id="ARBA00058382"/>
    </source>
</evidence>
<protein>
    <recommendedName>
        <fullName evidence="15 19">Probable tRNA sulfurtransferase</fullName>
        <ecNumber evidence="14 19">2.8.1.4</ecNumber>
    </recommendedName>
    <alternativeName>
        <fullName evidence="16 19">Sulfur carrier protein ThiS sulfurtransferase</fullName>
    </alternativeName>
    <alternativeName>
        <fullName evidence="17 19">Thiamine biosynthesis protein ThiI</fullName>
    </alternativeName>
    <alternativeName>
        <fullName evidence="18 19">tRNA 4-thiouridine synthase</fullName>
    </alternativeName>
</protein>
<evidence type="ECO:0000256" key="17">
    <source>
        <dbReference type="ARBA" id="ARBA00077849"/>
    </source>
</evidence>
<dbReference type="PROSITE" id="PS51165">
    <property type="entry name" value="THUMP"/>
    <property type="match status" value="1"/>
</dbReference>
<keyword evidence="6 19" id="KW-0547">Nucleotide-binding</keyword>
<evidence type="ECO:0000256" key="7">
    <source>
        <dbReference type="ARBA" id="ARBA00022840"/>
    </source>
</evidence>
<comment type="pathway">
    <text evidence="2 19">Cofactor biosynthesis; thiamine diphosphate biosynthesis.</text>
</comment>
<feature type="binding site" evidence="19">
    <location>
        <position position="264"/>
    </location>
    <ligand>
        <name>ATP</name>
        <dbReference type="ChEBI" id="CHEBI:30616"/>
    </ligand>
</feature>
<keyword evidence="7 19" id="KW-0067">ATP-binding</keyword>
<dbReference type="InterPro" id="IPR049961">
    <property type="entry name" value="ThiI_N"/>
</dbReference>
<feature type="domain" description="THUMP" evidence="20">
    <location>
        <begin position="60"/>
        <end position="164"/>
    </location>
</feature>
<dbReference type="InterPro" id="IPR054173">
    <property type="entry name" value="ThiI_fer"/>
</dbReference>
<gene>
    <name evidence="19" type="primary">thiI</name>
    <name evidence="21" type="ORF">CIL05_06660</name>
</gene>
<dbReference type="GO" id="GO:0005524">
    <property type="term" value="F:ATP binding"/>
    <property type="evidence" value="ECO:0007669"/>
    <property type="project" value="UniProtKB-UniRule"/>
</dbReference>
<dbReference type="Pfam" id="PF02568">
    <property type="entry name" value="ThiI"/>
    <property type="match status" value="1"/>
</dbReference>
<dbReference type="HAMAP" id="MF_00021">
    <property type="entry name" value="ThiI"/>
    <property type="match status" value="1"/>
</dbReference>
<evidence type="ECO:0000313" key="21">
    <source>
        <dbReference type="EMBL" id="PAV30142.1"/>
    </source>
</evidence>
<dbReference type="SMART" id="SM00981">
    <property type="entry name" value="THUMP"/>
    <property type="match status" value="1"/>
</dbReference>
<dbReference type="OrthoDB" id="9773948at2"/>